<name>A0A0B1Q5I6_9HYPH</name>
<sequence>MSEAGYQSPISPGRSFYEDSIAGRPRYPRLDGSRQADLVIVGGGFTGLSAAAHLAQGGARVVLLEAARLGDGASGRNGGQFGTGQRLWPEELEPRIGRARSRALFDLAEDAKRHLLGFMARHDIDADLGTGQLSVVHRKRLAAEYQAHAEHMARHYDYPHLSWHEPSAMAGLLGSDSYHGGLRDAATFHLNPMKLLVGTARVAHAAGAALHEQSPVTRLEPFAGGIRAHTPFGVVTAARALMATNGHGGSLEPRASAHIMPIRSYIAATSPLAEPERVLPGGEAVDDSRFVVRYFRKSADNRLLFGGREAYMSGDGDIAGPLRRLIAGLYPHLEGVDITHAWGGTVGITMTRMPYVDTPHPGLTVIGGFSGHGVMLSNFFGRLYAEFVAGSPDRLAPLRALDIPAFPGGPPLRTPLLFLAMTWFSLRDRL</sequence>
<reference evidence="3 4" key="1">
    <citation type="submission" date="2014-09" db="EMBL/GenBank/DDBJ databases">
        <title>Isolation and characterization of Aurantimonas altamirensis ON-56566 from clinical sample following a dog bite.</title>
        <authorList>
            <person name="Eshaghi A."/>
            <person name="Li A."/>
            <person name="Shahinas D."/>
            <person name="Bahn P."/>
            <person name="Kus J.V."/>
            <person name="Patel S.N."/>
        </authorList>
    </citation>
    <scope>NUCLEOTIDE SEQUENCE [LARGE SCALE GENOMIC DNA]</scope>
    <source>
        <strain evidence="3 4">ON-56566</strain>
    </source>
</reference>
<dbReference type="GO" id="GO:0016491">
    <property type="term" value="F:oxidoreductase activity"/>
    <property type="evidence" value="ECO:0007669"/>
    <property type="project" value="UniProtKB-KW"/>
</dbReference>
<dbReference type="GO" id="GO:0005737">
    <property type="term" value="C:cytoplasm"/>
    <property type="evidence" value="ECO:0007669"/>
    <property type="project" value="TreeGrafter"/>
</dbReference>
<dbReference type="Pfam" id="PF01266">
    <property type="entry name" value="DAO"/>
    <property type="match status" value="1"/>
</dbReference>
<gene>
    <name evidence="3" type="ORF">LA66_03040</name>
</gene>
<comment type="caution">
    <text evidence="3">The sequence shown here is derived from an EMBL/GenBank/DDBJ whole genome shotgun (WGS) entry which is preliminary data.</text>
</comment>
<evidence type="ECO:0000313" key="3">
    <source>
        <dbReference type="EMBL" id="KHJ55639.1"/>
    </source>
</evidence>
<feature type="domain" description="FAD dependent oxidoreductase" evidence="2">
    <location>
        <begin position="37"/>
        <end position="386"/>
    </location>
</feature>
<evidence type="ECO:0000313" key="4">
    <source>
        <dbReference type="Proteomes" id="UP000030826"/>
    </source>
</evidence>
<dbReference type="InterPro" id="IPR036188">
    <property type="entry name" value="FAD/NAD-bd_sf"/>
</dbReference>
<dbReference type="RefSeq" id="WP_039188635.1">
    <property type="nucleotide sequence ID" value="NZ_JRFJ01000001.1"/>
</dbReference>
<dbReference type="PANTHER" id="PTHR13847">
    <property type="entry name" value="SARCOSINE DEHYDROGENASE-RELATED"/>
    <property type="match status" value="1"/>
</dbReference>
<dbReference type="PANTHER" id="PTHR13847:SF281">
    <property type="entry name" value="FAD DEPENDENT OXIDOREDUCTASE DOMAIN-CONTAINING PROTEIN"/>
    <property type="match status" value="1"/>
</dbReference>
<keyword evidence="1" id="KW-0560">Oxidoreductase</keyword>
<evidence type="ECO:0000256" key="1">
    <source>
        <dbReference type="ARBA" id="ARBA00023002"/>
    </source>
</evidence>
<dbReference type="Proteomes" id="UP000030826">
    <property type="component" value="Unassembled WGS sequence"/>
</dbReference>
<evidence type="ECO:0000259" key="2">
    <source>
        <dbReference type="Pfam" id="PF01266"/>
    </source>
</evidence>
<dbReference type="Gene3D" id="3.50.50.60">
    <property type="entry name" value="FAD/NAD(P)-binding domain"/>
    <property type="match status" value="1"/>
</dbReference>
<protein>
    <submittedName>
        <fullName evidence="3">Oxidoreductase</fullName>
    </submittedName>
</protein>
<dbReference type="InterPro" id="IPR006076">
    <property type="entry name" value="FAD-dep_OxRdtase"/>
</dbReference>
<dbReference type="OrthoDB" id="9806601at2"/>
<dbReference type="Gene3D" id="3.30.9.10">
    <property type="entry name" value="D-Amino Acid Oxidase, subunit A, domain 2"/>
    <property type="match status" value="1"/>
</dbReference>
<dbReference type="SUPFAM" id="SSF51905">
    <property type="entry name" value="FAD/NAD(P)-binding domain"/>
    <property type="match status" value="1"/>
</dbReference>
<proteinExistence type="predicted"/>
<dbReference type="EMBL" id="JRFJ01000001">
    <property type="protein sequence ID" value="KHJ55639.1"/>
    <property type="molecule type" value="Genomic_DNA"/>
</dbReference>
<dbReference type="AlphaFoldDB" id="A0A0B1Q5I6"/>
<organism evidence="3 4">
    <name type="scientific">Aureimonas altamirensis</name>
    <dbReference type="NCBI Taxonomy" id="370622"/>
    <lineage>
        <taxon>Bacteria</taxon>
        <taxon>Pseudomonadati</taxon>
        <taxon>Pseudomonadota</taxon>
        <taxon>Alphaproteobacteria</taxon>
        <taxon>Hyphomicrobiales</taxon>
        <taxon>Aurantimonadaceae</taxon>
        <taxon>Aureimonas</taxon>
    </lineage>
</organism>
<dbReference type="STRING" id="370622.LA66_03040"/>
<accession>A0A0B1Q5I6</accession>